<accession>A0A7S0C587</accession>
<reference evidence="1" key="1">
    <citation type="submission" date="2021-01" db="EMBL/GenBank/DDBJ databases">
        <authorList>
            <person name="Corre E."/>
            <person name="Pelletier E."/>
            <person name="Niang G."/>
            <person name="Scheremetjew M."/>
            <person name="Finn R."/>
            <person name="Kale V."/>
            <person name="Holt S."/>
            <person name="Cochrane G."/>
            <person name="Meng A."/>
            <person name="Brown T."/>
            <person name="Cohen L."/>
        </authorList>
    </citation>
    <scope>NUCLEOTIDE SEQUENCE</scope>
    <source>
        <strain evidence="1">CCAP1064/1</strain>
    </source>
</reference>
<organism evidence="1">
    <name type="scientific">Proboscia inermis</name>
    <dbReference type="NCBI Taxonomy" id="420281"/>
    <lineage>
        <taxon>Eukaryota</taxon>
        <taxon>Sar</taxon>
        <taxon>Stramenopiles</taxon>
        <taxon>Ochrophyta</taxon>
        <taxon>Bacillariophyta</taxon>
        <taxon>Coscinodiscophyceae</taxon>
        <taxon>Rhizosoleniophycidae</taxon>
        <taxon>Rhizosoleniales</taxon>
        <taxon>Rhizosoleniaceae</taxon>
        <taxon>Proboscia</taxon>
    </lineage>
</organism>
<dbReference type="EMBL" id="HBEL01019248">
    <property type="protein sequence ID" value="CAD8412972.1"/>
    <property type="molecule type" value="Transcribed_RNA"/>
</dbReference>
<dbReference type="AlphaFoldDB" id="A0A7S0C587"/>
<proteinExistence type="predicted"/>
<sequence length="121" mass="13401">MIMITDDGLSITDAAAATLMAQSSKTKMLNNNNERLNEDGVTPIIGKLKSYNKQTFAIPAVQWFLVDSKCLPFGKILVYWATNVKNSSLEKGAMRKNNLRQFTKLTKSKVQTQSNSVGTAR</sequence>
<gene>
    <name evidence="1" type="ORF">PINE0816_LOCUS9101</name>
</gene>
<evidence type="ECO:0000313" key="1">
    <source>
        <dbReference type="EMBL" id="CAD8412972.1"/>
    </source>
</evidence>
<protein>
    <submittedName>
        <fullName evidence="1">Uncharacterized protein</fullName>
    </submittedName>
</protein>
<name>A0A7S0C587_9STRA</name>